<reference evidence="5" key="1">
    <citation type="journal article" date="2014" name="Front. Microbiol.">
        <title>High frequency of phylogenetically diverse reductive dehalogenase-homologous genes in deep subseafloor sedimentary metagenomes.</title>
        <authorList>
            <person name="Kawai M."/>
            <person name="Futagami T."/>
            <person name="Toyoda A."/>
            <person name="Takaki Y."/>
            <person name="Nishi S."/>
            <person name="Hori S."/>
            <person name="Arai W."/>
            <person name="Tsubouchi T."/>
            <person name="Morono Y."/>
            <person name="Uchiyama I."/>
            <person name="Ito T."/>
            <person name="Fujiyama A."/>
            <person name="Inagaki F."/>
            <person name="Takami H."/>
        </authorList>
    </citation>
    <scope>NUCLEOTIDE SEQUENCE</scope>
    <source>
        <strain evidence="5">Expedition CK06-06</strain>
    </source>
</reference>
<sequence>MSVKRVTSQDVADAAGVSRTTVSLVLNDVQGIQISEGTRKRVIAAAQQLDYVPDAAARALASRRAQIIGLVLTRSPHHIASDAFLTQILDGLISVIRRHGMRLLIDIIEPEHQKEAYLQLVRAKHIDGVILSGPRFDDQALRALEDDGFPTVLMGQLPGTNLSSVDVDNRSAAREAVEHLQNLGHERIACITNAPCLYTAADERLSGYRDALENVGLPYNEDVVRYGDFSIGSGYQQMTELIASGAQFTAAFIASDEVALGAKAALREAGMLVPDDVALVGFDDLPMAFYTDPPLTTVQVPAVELAQQASELVLELLKGHQVTKRKIILDTHLVVRKSCGAYLAKQ</sequence>
<dbReference type="SMART" id="SM00354">
    <property type="entry name" value="HTH_LACI"/>
    <property type="match status" value="1"/>
</dbReference>
<keyword evidence="3" id="KW-0804">Transcription</keyword>
<keyword evidence="1" id="KW-0805">Transcription regulation</keyword>
<dbReference type="GO" id="GO:0000976">
    <property type="term" value="F:transcription cis-regulatory region binding"/>
    <property type="evidence" value="ECO:0007669"/>
    <property type="project" value="TreeGrafter"/>
</dbReference>
<accession>X0SPR5</accession>
<evidence type="ECO:0000256" key="1">
    <source>
        <dbReference type="ARBA" id="ARBA00023015"/>
    </source>
</evidence>
<dbReference type="InterPro" id="IPR046335">
    <property type="entry name" value="LacI/GalR-like_sensor"/>
</dbReference>
<keyword evidence="2" id="KW-0238">DNA-binding</keyword>
<gene>
    <name evidence="5" type="ORF">S01H1_05916</name>
</gene>
<dbReference type="InterPro" id="IPR028082">
    <property type="entry name" value="Peripla_BP_I"/>
</dbReference>
<dbReference type="GO" id="GO:0003700">
    <property type="term" value="F:DNA-binding transcription factor activity"/>
    <property type="evidence" value="ECO:0007669"/>
    <property type="project" value="TreeGrafter"/>
</dbReference>
<dbReference type="CDD" id="cd06267">
    <property type="entry name" value="PBP1_LacI_sugar_binding-like"/>
    <property type="match status" value="1"/>
</dbReference>
<dbReference type="Gene3D" id="1.10.260.40">
    <property type="entry name" value="lambda repressor-like DNA-binding domains"/>
    <property type="match status" value="1"/>
</dbReference>
<dbReference type="PANTHER" id="PTHR30146:SF109">
    <property type="entry name" value="HTH-TYPE TRANSCRIPTIONAL REGULATOR GALS"/>
    <property type="match status" value="1"/>
</dbReference>
<evidence type="ECO:0000259" key="4">
    <source>
        <dbReference type="PROSITE" id="PS50932"/>
    </source>
</evidence>
<feature type="domain" description="HTH lacI-type" evidence="4">
    <location>
        <begin position="6"/>
        <end position="62"/>
    </location>
</feature>
<dbReference type="Pfam" id="PF00356">
    <property type="entry name" value="LacI"/>
    <property type="match status" value="1"/>
</dbReference>
<dbReference type="Pfam" id="PF13377">
    <property type="entry name" value="Peripla_BP_3"/>
    <property type="match status" value="1"/>
</dbReference>
<dbReference type="Gene3D" id="3.40.50.2300">
    <property type="match status" value="2"/>
</dbReference>
<dbReference type="EMBL" id="BARS01003071">
    <property type="protein sequence ID" value="GAF77121.1"/>
    <property type="molecule type" value="Genomic_DNA"/>
</dbReference>
<dbReference type="SUPFAM" id="SSF53822">
    <property type="entry name" value="Periplasmic binding protein-like I"/>
    <property type="match status" value="1"/>
</dbReference>
<evidence type="ECO:0000313" key="5">
    <source>
        <dbReference type="EMBL" id="GAF77121.1"/>
    </source>
</evidence>
<evidence type="ECO:0000256" key="3">
    <source>
        <dbReference type="ARBA" id="ARBA00023163"/>
    </source>
</evidence>
<dbReference type="PANTHER" id="PTHR30146">
    <property type="entry name" value="LACI-RELATED TRANSCRIPTIONAL REPRESSOR"/>
    <property type="match status" value="1"/>
</dbReference>
<evidence type="ECO:0000256" key="2">
    <source>
        <dbReference type="ARBA" id="ARBA00023125"/>
    </source>
</evidence>
<proteinExistence type="predicted"/>
<name>X0SPR5_9ZZZZ</name>
<dbReference type="SUPFAM" id="SSF47413">
    <property type="entry name" value="lambda repressor-like DNA-binding domains"/>
    <property type="match status" value="1"/>
</dbReference>
<dbReference type="AlphaFoldDB" id="X0SPR5"/>
<protein>
    <recommendedName>
        <fullName evidence="4">HTH lacI-type domain-containing protein</fullName>
    </recommendedName>
</protein>
<dbReference type="InterPro" id="IPR010982">
    <property type="entry name" value="Lambda_DNA-bd_dom_sf"/>
</dbReference>
<organism evidence="5">
    <name type="scientific">marine sediment metagenome</name>
    <dbReference type="NCBI Taxonomy" id="412755"/>
    <lineage>
        <taxon>unclassified sequences</taxon>
        <taxon>metagenomes</taxon>
        <taxon>ecological metagenomes</taxon>
    </lineage>
</organism>
<comment type="caution">
    <text evidence="5">The sequence shown here is derived from an EMBL/GenBank/DDBJ whole genome shotgun (WGS) entry which is preliminary data.</text>
</comment>
<dbReference type="PROSITE" id="PS50932">
    <property type="entry name" value="HTH_LACI_2"/>
    <property type="match status" value="1"/>
</dbReference>
<dbReference type="InterPro" id="IPR000843">
    <property type="entry name" value="HTH_LacI"/>
</dbReference>
<dbReference type="CDD" id="cd01392">
    <property type="entry name" value="HTH_LacI"/>
    <property type="match status" value="1"/>
</dbReference>